<organism evidence="2 3">
    <name type="scientific">Lactobacillus porci</name>
    <dbReference type="NCBI Taxonomy" id="2012477"/>
    <lineage>
        <taxon>Bacteria</taxon>
        <taxon>Bacillati</taxon>
        <taxon>Bacillota</taxon>
        <taxon>Bacilli</taxon>
        <taxon>Lactobacillales</taxon>
        <taxon>Lactobacillaceae</taxon>
        <taxon>Lactobacillus</taxon>
    </lineage>
</organism>
<evidence type="ECO:0000259" key="1">
    <source>
        <dbReference type="Pfam" id="PF04754"/>
    </source>
</evidence>
<dbReference type="EMBL" id="VUMX01000001">
    <property type="protein sequence ID" value="MST86083.1"/>
    <property type="molecule type" value="Genomic_DNA"/>
</dbReference>
<sequence>MSKSTLTVRGSKDIVQKVMLDKNEIFADVLNGFIFKGQQVIKPNMLTDTNTTSYYKANGEIHGQDRDVAKLLTIGDKKIVILLVGIENQTRPDKHMPARVMNYDAAAYRYQLTKSKTLYPVLTLVVYYGKEAWNYSRNLLGNIELQKLPKEMRQLISDYEIKAFYRISDLSAPELDQRFKSAFFCLAEYFIQTNAGEEYHPSAKKLSVEDIMLLLDMMNSLSGTHAYDELIKELEEKDKNEVTTMTEVLPQFIQVKIDRAKKENTEEVTKKVTKEVTRKTTENVTKDHLLNILNTTSLTPDEAMDLLGIPAADRPKYKEMLKKTGDYHD</sequence>
<evidence type="ECO:0000313" key="2">
    <source>
        <dbReference type="EMBL" id="MST86083.1"/>
    </source>
</evidence>
<dbReference type="Proteomes" id="UP000438120">
    <property type="component" value="Unassembled WGS sequence"/>
</dbReference>
<dbReference type="Pfam" id="PF04754">
    <property type="entry name" value="Transposase_31"/>
    <property type="match status" value="1"/>
</dbReference>
<proteinExistence type="predicted"/>
<dbReference type="PANTHER" id="PTHR34611:SF2">
    <property type="entry name" value="INACTIVE RECOMBINATION-PROMOTING NUCLEASE-LIKE PROTEIN RPNE-RELATED"/>
    <property type="match status" value="1"/>
</dbReference>
<dbReference type="OrthoDB" id="1938915at2"/>
<dbReference type="InterPro" id="IPR006842">
    <property type="entry name" value="Transposase_31"/>
</dbReference>
<feature type="domain" description="Transposase (putative) YhgA-like" evidence="1">
    <location>
        <begin position="84"/>
        <end position="177"/>
    </location>
</feature>
<dbReference type="AlphaFoldDB" id="A0A6A8MAI1"/>
<protein>
    <submittedName>
        <fullName evidence="2">Rpn family recombination-promoting nuclease/putative transposase</fullName>
    </submittedName>
</protein>
<dbReference type="InterPro" id="IPR051699">
    <property type="entry name" value="Rpn/YhgA-like_nuclease"/>
</dbReference>
<dbReference type="RefSeq" id="WP_154546753.1">
    <property type="nucleotide sequence ID" value="NZ_VUMX01000001.1"/>
</dbReference>
<accession>A0A6A8MAI1</accession>
<evidence type="ECO:0000313" key="3">
    <source>
        <dbReference type="Proteomes" id="UP000438120"/>
    </source>
</evidence>
<reference evidence="2 3" key="1">
    <citation type="submission" date="2019-08" db="EMBL/GenBank/DDBJ databases">
        <title>In-depth cultivation of the pig gut microbiome towards novel bacterial diversity and tailored functional studies.</title>
        <authorList>
            <person name="Wylensek D."/>
            <person name="Hitch T.C.A."/>
            <person name="Clavel T."/>
        </authorList>
    </citation>
    <scope>NUCLEOTIDE SEQUENCE [LARGE SCALE GENOMIC DNA]</scope>
    <source>
        <strain evidence="2 3">Bifido-178-WT-2B</strain>
    </source>
</reference>
<name>A0A6A8MAI1_9LACO</name>
<comment type="caution">
    <text evidence="2">The sequence shown here is derived from an EMBL/GenBank/DDBJ whole genome shotgun (WGS) entry which is preliminary data.</text>
</comment>
<gene>
    <name evidence="2" type="ORF">FYJ62_00035</name>
</gene>
<keyword evidence="3" id="KW-1185">Reference proteome</keyword>
<dbReference type="PANTHER" id="PTHR34611">
    <property type="match status" value="1"/>
</dbReference>